<dbReference type="Proteomes" id="UP000294564">
    <property type="component" value="Unassembled WGS sequence"/>
</dbReference>
<dbReference type="AlphaFoldDB" id="A0A4R2NM32"/>
<feature type="transmembrane region" description="Helical" evidence="1">
    <location>
        <begin position="82"/>
        <end position="102"/>
    </location>
</feature>
<feature type="transmembrane region" description="Helical" evidence="1">
    <location>
        <begin position="7"/>
        <end position="31"/>
    </location>
</feature>
<organism evidence="2 3">
    <name type="scientific">Tenacibaculum skagerrakense</name>
    <dbReference type="NCBI Taxonomy" id="186571"/>
    <lineage>
        <taxon>Bacteria</taxon>
        <taxon>Pseudomonadati</taxon>
        <taxon>Bacteroidota</taxon>
        <taxon>Flavobacteriia</taxon>
        <taxon>Flavobacteriales</taxon>
        <taxon>Flavobacteriaceae</taxon>
        <taxon>Tenacibaculum</taxon>
    </lineage>
</organism>
<proteinExistence type="predicted"/>
<dbReference type="EMBL" id="SLXM01000012">
    <property type="protein sequence ID" value="TCP22355.1"/>
    <property type="molecule type" value="Genomic_DNA"/>
</dbReference>
<accession>A0A4R2NM32</accession>
<evidence type="ECO:0000256" key="1">
    <source>
        <dbReference type="SAM" id="Phobius"/>
    </source>
</evidence>
<keyword evidence="1" id="KW-0812">Transmembrane</keyword>
<dbReference type="OrthoDB" id="1449211at2"/>
<keyword evidence="1" id="KW-1133">Transmembrane helix</keyword>
<dbReference type="RefSeq" id="WP_132795867.1">
    <property type="nucleotide sequence ID" value="NZ_SLXM01000012.1"/>
</dbReference>
<reference evidence="2 3" key="1">
    <citation type="submission" date="2019-03" db="EMBL/GenBank/DDBJ databases">
        <title>Genomic Encyclopedia of Type Strains, Phase IV (KMG-IV): sequencing the most valuable type-strain genomes for metagenomic binning, comparative biology and taxonomic classification.</title>
        <authorList>
            <person name="Goeker M."/>
        </authorList>
    </citation>
    <scope>NUCLEOTIDE SEQUENCE [LARGE SCALE GENOMIC DNA]</scope>
    <source>
        <strain evidence="2 3">DSM 14836</strain>
    </source>
</reference>
<evidence type="ECO:0000313" key="2">
    <source>
        <dbReference type="EMBL" id="TCP22355.1"/>
    </source>
</evidence>
<sequence>MTKNIILNILLFSALAFLLVILQVFIFWFMYGEGTESGRIADLWYVSLILEYLPLFIILSIISFKTFKRYKDKEFDKVKANLISALILTVLYLLRYEIINLIG</sequence>
<keyword evidence="3" id="KW-1185">Reference proteome</keyword>
<evidence type="ECO:0000313" key="3">
    <source>
        <dbReference type="Proteomes" id="UP000294564"/>
    </source>
</evidence>
<comment type="caution">
    <text evidence="2">The sequence shown here is derived from an EMBL/GenBank/DDBJ whole genome shotgun (WGS) entry which is preliminary data.</text>
</comment>
<protein>
    <submittedName>
        <fullName evidence="2">Uncharacterized protein</fullName>
    </submittedName>
</protein>
<keyword evidence="1" id="KW-0472">Membrane</keyword>
<gene>
    <name evidence="2" type="ORF">EV195_1124</name>
</gene>
<feature type="transmembrane region" description="Helical" evidence="1">
    <location>
        <begin position="43"/>
        <end position="62"/>
    </location>
</feature>
<name>A0A4R2NM32_9FLAO</name>